<sequence>MKPFQRQAKTARVYYTFIISTSLFSSHKEESQTQLVLRSSRQETLALAHTEHVSPPPARALDHIIDPDHLPPLHQCFLCANQPVNQMSPPIEESPYFSYDYSKLGFAYVTLLEFTKQVIPHMSAWQTMASSVNYKLRFPPVVYWAFQDCPLSLVPVCRKAWYHAWPWNSWTIKSPCGLIFQL</sequence>
<dbReference type="Proteomes" id="UP001165960">
    <property type="component" value="Unassembled WGS sequence"/>
</dbReference>
<evidence type="ECO:0000313" key="2">
    <source>
        <dbReference type="Proteomes" id="UP001165960"/>
    </source>
</evidence>
<organism evidence="1 2">
    <name type="scientific">Entomophthora muscae</name>
    <dbReference type="NCBI Taxonomy" id="34485"/>
    <lineage>
        <taxon>Eukaryota</taxon>
        <taxon>Fungi</taxon>
        <taxon>Fungi incertae sedis</taxon>
        <taxon>Zoopagomycota</taxon>
        <taxon>Entomophthoromycotina</taxon>
        <taxon>Entomophthoromycetes</taxon>
        <taxon>Entomophthorales</taxon>
        <taxon>Entomophthoraceae</taxon>
        <taxon>Entomophthora</taxon>
    </lineage>
</organism>
<name>A0ACC2TVM2_9FUNG</name>
<dbReference type="EMBL" id="QTSX02002143">
    <property type="protein sequence ID" value="KAJ9078599.1"/>
    <property type="molecule type" value="Genomic_DNA"/>
</dbReference>
<reference evidence="1" key="1">
    <citation type="submission" date="2022-04" db="EMBL/GenBank/DDBJ databases">
        <title>Genome of the entomopathogenic fungus Entomophthora muscae.</title>
        <authorList>
            <person name="Elya C."/>
            <person name="Lovett B.R."/>
            <person name="Lee E."/>
            <person name="Macias A.M."/>
            <person name="Hajek A.E."/>
            <person name="De Bivort B.L."/>
            <person name="Kasson M.T."/>
            <person name="De Fine Licht H.H."/>
            <person name="Stajich J.E."/>
        </authorList>
    </citation>
    <scope>NUCLEOTIDE SEQUENCE</scope>
    <source>
        <strain evidence="1">Berkeley</strain>
    </source>
</reference>
<evidence type="ECO:0000313" key="1">
    <source>
        <dbReference type="EMBL" id="KAJ9078599.1"/>
    </source>
</evidence>
<accession>A0ACC2TVM2</accession>
<comment type="caution">
    <text evidence="1">The sequence shown here is derived from an EMBL/GenBank/DDBJ whole genome shotgun (WGS) entry which is preliminary data.</text>
</comment>
<keyword evidence="2" id="KW-1185">Reference proteome</keyword>
<protein>
    <submittedName>
        <fullName evidence="1">Uncharacterized protein</fullName>
    </submittedName>
</protein>
<gene>
    <name evidence="1" type="ORF">DSO57_1005163</name>
</gene>
<proteinExistence type="predicted"/>